<feature type="chain" id="PRO_5021487515" evidence="1">
    <location>
        <begin position="21"/>
        <end position="108"/>
    </location>
</feature>
<keyword evidence="1" id="KW-0732">Signal</keyword>
<reference evidence="2 3" key="1">
    <citation type="submission" date="2018-06" db="EMBL/GenBank/DDBJ databases">
        <title>A transcriptomic atlas of mushroom development highlights an independent origin of complex multicellularity.</title>
        <authorList>
            <consortium name="DOE Joint Genome Institute"/>
            <person name="Krizsan K."/>
            <person name="Almasi E."/>
            <person name="Merenyi Z."/>
            <person name="Sahu N."/>
            <person name="Viragh M."/>
            <person name="Koszo T."/>
            <person name="Mondo S."/>
            <person name="Kiss B."/>
            <person name="Balint B."/>
            <person name="Kues U."/>
            <person name="Barry K."/>
            <person name="Hegedus J.C."/>
            <person name="Henrissat B."/>
            <person name="Johnson J."/>
            <person name="Lipzen A."/>
            <person name="Ohm R."/>
            <person name="Nagy I."/>
            <person name="Pangilinan J."/>
            <person name="Yan J."/>
            <person name="Xiong Y."/>
            <person name="Grigoriev I.V."/>
            <person name="Hibbett D.S."/>
            <person name="Nagy L.G."/>
        </authorList>
    </citation>
    <scope>NUCLEOTIDE SEQUENCE [LARGE SCALE GENOMIC DNA]</scope>
    <source>
        <strain evidence="2 3">SZMC22713</strain>
    </source>
</reference>
<proteinExistence type="predicted"/>
<evidence type="ECO:0000313" key="3">
    <source>
        <dbReference type="Proteomes" id="UP000294933"/>
    </source>
</evidence>
<organism evidence="2 3">
    <name type="scientific">Rickenella mellea</name>
    <dbReference type="NCBI Taxonomy" id="50990"/>
    <lineage>
        <taxon>Eukaryota</taxon>
        <taxon>Fungi</taxon>
        <taxon>Dikarya</taxon>
        <taxon>Basidiomycota</taxon>
        <taxon>Agaricomycotina</taxon>
        <taxon>Agaricomycetes</taxon>
        <taxon>Hymenochaetales</taxon>
        <taxon>Rickenellaceae</taxon>
        <taxon>Rickenella</taxon>
    </lineage>
</organism>
<dbReference type="EMBL" id="ML170190">
    <property type="protein sequence ID" value="TDL20206.1"/>
    <property type="molecule type" value="Genomic_DNA"/>
</dbReference>
<accession>A0A4Y7PYV0</accession>
<sequence>MTSQRILVLVTFLATLGAFAAPVNSNQNDLQARKLGLPQILSIIEGPVLGPVVGEFTSFLGGSDATPTAIPDPDVTAFDPPELASFTAANELPTVLVTPSPRPTPVET</sequence>
<keyword evidence="3" id="KW-1185">Reference proteome</keyword>
<dbReference type="AlphaFoldDB" id="A0A4Y7PYV0"/>
<dbReference type="VEuPathDB" id="FungiDB:BD410DRAFT_805223"/>
<feature type="signal peptide" evidence="1">
    <location>
        <begin position="1"/>
        <end position="20"/>
    </location>
</feature>
<evidence type="ECO:0000256" key="1">
    <source>
        <dbReference type="SAM" id="SignalP"/>
    </source>
</evidence>
<evidence type="ECO:0000313" key="2">
    <source>
        <dbReference type="EMBL" id="TDL20206.1"/>
    </source>
</evidence>
<protein>
    <submittedName>
        <fullName evidence="2">Uncharacterized protein</fullName>
    </submittedName>
</protein>
<name>A0A4Y7PYV0_9AGAM</name>
<dbReference type="Proteomes" id="UP000294933">
    <property type="component" value="Unassembled WGS sequence"/>
</dbReference>
<gene>
    <name evidence="2" type="ORF">BD410DRAFT_805223</name>
</gene>